<keyword evidence="2" id="KW-0812">Transmembrane</keyword>
<keyword evidence="2" id="KW-0472">Membrane</keyword>
<reference evidence="3 4" key="1">
    <citation type="submission" date="2014-11" db="EMBL/GenBank/DDBJ databases">
        <title>Genomics and ecophysiology of heterotrophic nitrogen fixing bacteria isolated from estuarine surface water.</title>
        <authorList>
            <person name="Bentzon-Tilia M."/>
            <person name="Severin I."/>
            <person name="Hansen L.H."/>
            <person name="Riemann L."/>
        </authorList>
    </citation>
    <scope>NUCLEOTIDE SEQUENCE [LARGE SCALE GENOMIC DNA]</scope>
    <source>
        <strain evidence="3 4">BAL398</strain>
    </source>
</reference>
<dbReference type="AlphaFoldDB" id="A0A0D7F4A6"/>
<dbReference type="RefSeq" id="WP_044405644.1">
    <property type="nucleotide sequence ID" value="NZ_JXXE01000058.1"/>
</dbReference>
<evidence type="ECO:0000313" key="3">
    <source>
        <dbReference type="EMBL" id="KIZ47631.1"/>
    </source>
</evidence>
<feature type="transmembrane region" description="Helical" evidence="2">
    <location>
        <begin position="48"/>
        <end position="68"/>
    </location>
</feature>
<comment type="caution">
    <text evidence="3">The sequence shown here is derived from an EMBL/GenBank/DDBJ whole genome shotgun (WGS) entry which is preliminary data.</text>
</comment>
<evidence type="ECO:0000256" key="1">
    <source>
        <dbReference type="SAM" id="MobiDB-lite"/>
    </source>
</evidence>
<evidence type="ECO:0000313" key="4">
    <source>
        <dbReference type="Proteomes" id="UP000032515"/>
    </source>
</evidence>
<accession>A0A0D7F4A6</accession>
<gene>
    <name evidence="3" type="ORF">OO17_03295</name>
</gene>
<proteinExistence type="predicted"/>
<dbReference type="Proteomes" id="UP000032515">
    <property type="component" value="Unassembled WGS sequence"/>
</dbReference>
<organism evidence="3 4">
    <name type="scientific">Rhodopseudomonas palustris</name>
    <dbReference type="NCBI Taxonomy" id="1076"/>
    <lineage>
        <taxon>Bacteria</taxon>
        <taxon>Pseudomonadati</taxon>
        <taxon>Pseudomonadota</taxon>
        <taxon>Alphaproteobacteria</taxon>
        <taxon>Hyphomicrobiales</taxon>
        <taxon>Nitrobacteraceae</taxon>
        <taxon>Rhodopseudomonas</taxon>
    </lineage>
</organism>
<dbReference type="EMBL" id="JXXE01000058">
    <property type="protein sequence ID" value="KIZ47631.1"/>
    <property type="molecule type" value="Genomic_DNA"/>
</dbReference>
<protein>
    <submittedName>
        <fullName evidence="3">Uncharacterized protein</fullName>
    </submittedName>
</protein>
<feature type="region of interest" description="Disordered" evidence="1">
    <location>
        <begin position="1"/>
        <end position="25"/>
    </location>
</feature>
<evidence type="ECO:0000256" key="2">
    <source>
        <dbReference type="SAM" id="Phobius"/>
    </source>
</evidence>
<name>A0A0D7F4A6_RHOPL</name>
<dbReference type="PATRIC" id="fig|1076.23.peg.6044"/>
<sequence length="96" mass="10261">MTRCSHGYGALETSGGNPGTGWRGERRDIPSYIAERIDSVENLGRRTLADLAICVAAIVMMLVVLHGGERTAATVQVSRQTDAAATVFVAASRSRR</sequence>
<keyword evidence="2" id="KW-1133">Transmembrane helix</keyword>